<dbReference type="EMBL" id="JARKIB010000429">
    <property type="protein sequence ID" value="KAJ7708610.1"/>
    <property type="molecule type" value="Genomic_DNA"/>
</dbReference>
<dbReference type="Pfam" id="PF12588">
    <property type="entry name" value="PSDC"/>
    <property type="match status" value="1"/>
</dbReference>
<name>A0AAD7GZN6_9AGAR</name>
<feature type="domain" description="L-tryptophan decarboxylase PsiD-like" evidence="3">
    <location>
        <begin position="34"/>
        <end position="163"/>
    </location>
</feature>
<evidence type="ECO:0000313" key="4">
    <source>
        <dbReference type="EMBL" id="KAJ7708610.1"/>
    </source>
</evidence>
<dbReference type="GO" id="GO:0005739">
    <property type="term" value="C:mitochondrion"/>
    <property type="evidence" value="ECO:0007669"/>
    <property type="project" value="TreeGrafter"/>
</dbReference>
<evidence type="ECO:0000256" key="1">
    <source>
        <dbReference type="ARBA" id="ARBA00022793"/>
    </source>
</evidence>
<dbReference type="GO" id="GO:0006646">
    <property type="term" value="P:phosphatidylethanolamine biosynthetic process"/>
    <property type="evidence" value="ECO:0007669"/>
    <property type="project" value="TreeGrafter"/>
</dbReference>
<dbReference type="AlphaFoldDB" id="A0AAD7GZN6"/>
<dbReference type="Pfam" id="PF02666">
    <property type="entry name" value="PS_Dcarbxylase"/>
    <property type="match status" value="1"/>
</dbReference>
<accession>A0AAD7GZN6</accession>
<dbReference type="GO" id="GO:0004609">
    <property type="term" value="F:phosphatidylserine decarboxylase activity"/>
    <property type="evidence" value="ECO:0007669"/>
    <property type="project" value="InterPro"/>
</dbReference>
<evidence type="ECO:0000259" key="3">
    <source>
        <dbReference type="Pfam" id="PF12588"/>
    </source>
</evidence>
<evidence type="ECO:0000256" key="2">
    <source>
        <dbReference type="ARBA" id="ARBA00023239"/>
    </source>
</evidence>
<organism evidence="4 5">
    <name type="scientific">Mycena metata</name>
    <dbReference type="NCBI Taxonomy" id="1033252"/>
    <lineage>
        <taxon>Eukaryota</taxon>
        <taxon>Fungi</taxon>
        <taxon>Dikarya</taxon>
        <taxon>Basidiomycota</taxon>
        <taxon>Agaricomycotina</taxon>
        <taxon>Agaricomycetes</taxon>
        <taxon>Agaricomycetidae</taxon>
        <taxon>Agaricales</taxon>
        <taxon>Marasmiineae</taxon>
        <taxon>Mycenaceae</taxon>
        <taxon>Mycena</taxon>
    </lineage>
</organism>
<gene>
    <name evidence="4" type="ORF">B0H16DRAFT_1679215</name>
</gene>
<evidence type="ECO:0000313" key="5">
    <source>
        <dbReference type="Proteomes" id="UP001215598"/>
    </source>
</evidence>
<reference evidence="4" key="1">
    <citation type="submission" date="2023-03" db="EMBL/GenBank/DDBJ databases">
        <title>Massive genome expansion in bonnet fungi (Mycena s.s.) driven by repeated elements and novel gene families across ecological guilds.</title>
        <authorList>
            <consortium name="Lawrence Berkeley National Laboratory"/>
            <person name="Harder C.B."/>
            <person name="Miyauchi S."/>
            <person name="Viragh M."/>
            <person name="Kuo A."/>
            <person name="Thoen E."/>
            <person name="Andreopoulos B."/>
            <person name="Lu D."/>
            <person name="Skrede I."/>
            <person name="Drula E."/>
            <person name="Henrissat B."/>
            <person name="Morin E."/>
            <person name="Kohler A."/>
            <person name="Barry K."/>
            <person name="LaButti K."/>
            <person name="Morin E."/>
            <person name="Salamov A."/>
            <person name="Lipzen A."/>
            <person name="Mereny Z."/>
            <person name="Hegedus B."/>
            <person name="Baldrian P."/>
            <person name="Stursova M."/>
            <person name="Weitz H."/>
            <person name="Taylor A."/>
            <person name="Grigoriev I.V."/>
            <person name="Nagy L.G."/>
            <person name="Martin F."/>
            <person name="Kauserud H."/>
        </authorList>
    </citation>
    <scope>NUCLEOTIDE SEQUENCE</scope>
    <source>
        <strain evidence="4">CBHHK182m</strain>
    </source>
</reference>
<protein>
    <submittedName>
        <fullName evidence="4">Phosphatidylserine decarboxylase-like protein</fullName>
    </submittedName>
</protein>
<proteinExistence type="predicted"/>
<keyword evidence="2" id="KW-0456">Lyase</keyword>
<comment type="caution">
    <text evidence="4">The sequence shown here is derived from an EMBL/GenBank/DDBJ whole genome shotgun (WGS) entry which is preliminary data.</text>
</comment>
<keyword evidence="5" id="KW-1185">Reference proteome</keyword>
<dbReference type="Proteomes" id="UP001215598">
    <property type="component" value="Unassembled WGS sequence"/>
</dbReference>
<dbReference type="InterPro" id="IPR022237">
    <property type="entry name" value="PsiD-like"/>
</dbReference>
<keyword evidence="1" id="KW-0210">Decarboxylase</keyword>
<dbReference type="InterPro" id="IPR003817">
    <property type="entry name" value="PS_Dcarbxylase"/>
</dbReference>
<sequence>MSLGGWIPDRPDRLAHWIDKILEEVKKRKEIKNPAVIEFKNAIESDPALFMGFHRMFDSVPNEDPLGRPQVKDHLTMLYCFDKFVGEALTYDPNSLVFLPFTAIMQWPMYMSNGFTILVNRTVNDQFRSVFGEWSKYLSSADSASVLTEDAKGWLGERAMQNMPDFIDLFVCDPEKPHWGFTSWDHFFARTLRHGARPIDYPDDDTYITSACESNVLRYSVNVKSKDMFWLKDAQPYSLVHMLADPLANSFVGGTVYQAFLSPYYYHRWHAPVAGTIVKTCVVEGTYFAGIPQDTLPTHDFDAFQGQQPFLTHVATRALIFILADDPRIGLMCFLGVGMVEVSSCEILVRAGEHVAKGQEIGTFHFGGSTHALVFGSQVKLEFLKQQGDSANVRSAIARLSF</sequence>
<dbReference type="PANTHER" id="PTHR10067:SF9">
    <property type="entry name" value="PHOSPHATIDYLSERINE DECARBOXYLASE FAMILY PROTEIN (AFU_ORTHOLOGUE AFUA_7G01730)"/>
    <property type="match status" value="1"/>
</dbReference>
<dbReference type="PANTHER" id="PTHR10067">
    <property type="entry name" value="PHOSPHATIDYLSERINE DECARBOXYLASE"/>
    <property type="match status" value="1"/>
</dbReference>